<protein>
    <submittedName>
        <fullName evidence="1">Uncharacterized protein</fullName>
    </submittedName>
</protein>
<dbReference type="EMBL" id="KQ983244">
    <property type="protein sequence ID" value="KYQ46189.1"/>
    <property type="molecule type" value="Genomic_DNA"/>
</dbReference>
<sequence>MRQVDYDYSYMNNDVNENQEDLYIGNSDNPWSASSARIHDKDIYVHTSTNNATANNMKTQSA</sequence>
<organism evidence="1 2">
    <name type="scientific">Mycetomoellerius zeteki</name>
    <dbReference type="NCBI Taxonomy" id="64791"/>
    <lineage>
        <taxon>Eukaryota</taxon>
        <taxon>Metazoa</taxon>
        <taxon>Ecdysozoa</taxon>
        <taxon>Arthropoda</taxon>
        <taxon>Hexapoda</taxon>
        <taxon>Insecta</taxon>
        <taxon>Pterygota</taxon>
        <taxon>Neoptera</taxon>
        <taxon>Endopterygota</taxon>
        <taxon>Hymenoptera</taxon>
        <taxon>Apocrita</taxon>
        <taxon>Aculeata</taxon>
        <taxon>Formicoidea</taxon>
        <taxon>Formicidae</taxon>
        <taxon>Myrmicinae</taxon>
        <taxon>Mycetomoellerius</taxon>
    </lineage>
</organism>
<reference evidence="1 2" key="1">
    <citation type="submission" date="2015-09" db="EMBL/GenBank/DDBJ databases">
        <title>Trachymyrmex zeteki WGS genome.</title>
        <authorList>
            <person name="Nygaard S."/>
            <person name="Hu H."/>
            <person name="Boomsma J."/>
            <person name="Zhang G."/>
        </authorList>
    </citation>
    <scope>NUCLEOTIDE SEQUENCE [LARGE SCALE GENOMIC DNA]</scope>
    <source>
        <strain evidence="1">Tzet28-1</strain>
        <tissue evidence="1">Whole body</tissue>
    </source>
</reference>
<accession>A0A151WE99</accession>
<dbReference type="Proteomes" id="UP000075809">
    <property type="component" value="Unassembled WGS sequence"/>
</dbReference>
<proteinExistence type="predicted"/>
<dbReference type="AlphaFoldDB" id="A0A151WE99"/>
<keyword evidence="2" id="KW-1185">Reference proteome</keyword>
<dbReference type="STRING" id="64791.A0A151WE99"/>
<evidence type="ECO:0000313" key="1">
    <source>
        <dbReference type="EMBL" id="KYQ46189.1"/>
    </source>
</evidence>
<gene>
    <name evidence="1" type="ORF">ALC60_14817</name>
</gene>
<name>A0A151WE99_9HYME</name>
<evidence type="ECO:0000313" key="2">
    <source>
        <dbReference type="Proteomes" id="UP000075809"/>
    </source>
</evidence>